<dbReference type="Gene3D" id="3.20.20.100">
    <property type="entry name" value="NADP-dependent oxidoreductase domain"/>
    <property type="match status" value="1"/>
</dbReference>
<dbReference type="FunFam" id="3.20.20.100:FF:000008">
    <property type="entry name" value="Aldo/keto reductase family oxidoreductase"/>
    <property type="match status" value="1"/>
</dbReference>
<dbReference type="Pfam" id="PF00248">
    <property type="entry name" value="Aldo_ket_red"/>
    <property type="match status" value="1"/>
</dbReference>
<reference evidence="5 6" key="1">
    <citation type="journal article" date="2016" name="Front. Microbiol.">
        <title>Comprehensive Phylogenetic Analysis of Bovine Non-aureus Staphylococci Species Based on Whole-Genome Sequencing.</title>
        <authorList>
            <person name="Naushad S."/>
            <person name="Barkema H.W."/>
            <person name="Luby C."/>
            <person name="Condas L.A."/>
            <person name="Nobrega D.B."/>
            <person name="Carson D.A."/>
            <person name="De Buck J."/>
        </authorList>
    </citation>
    <scope>NUCLEOTIDE SEQUENCE [LARGE SCALE GENOMIC DNA]</scope>
    <source>
        <strain evidence="5 6">SNUC 2993</strain>
    </source>
</reference>
<dbReference type="InterPro" id="IPR023210">
    <property type="entry name" value="NADP_OxRdtase_dom"/>
</dbReference>
<feature type="domain" description="NADP-dependent oxidoreductase" evidence="4">
    <location>
        <begin position="14"/>
        <end position="291"/>
    </location>
</feature>
<dbReference type="STRING" id="1194526.A284_09870"/>
<dbReference type="GO" id="GO:0005829">
    <property type="term" value="C:cytosol"/>
    <property type="evidence" value="ECO:0007669"/>
    <property type="project" value="TreeGrafter"/>
</dbReference>
<keyword evidence="1" id="KW-0521">NADP</keyword>
<dbReference type="InterPro" id="IPR020471">
    <property type="entry name" value="AKR"/>
</dbReference>
<organism evidence="5 6">
    <name type="scientific">Staphylococcus warneri</name>
    <dbReference type="NCBI Taxonomy" id="1292"/>
    <lineage>
        <taxon>Bacteria</taxon>
        <taxon>Bacillati</taxon>
        <taxon>Bacillota</taxon>
        <taxon>Bacilli</taxon>
        <taxon>Bacillales</taxon>
        <taxon>Staphylococcaceae</taxon>
        <taxon>Staphylococcus</taxon>
    </lineage>
</organism>
<dbReference type="RefSeq" id="WP_107532189.1">
    <property type="nucleotide sequence ID" value="NZ_PZEV01000007.1"/>
</dbReference>
<dbReference type="PANTHER" id="PTHR43364:SF1">
    <property type="entry name" value="OXIDOREDUCTASE YDHF"/>
    <property type="match status" value="1"/>
</dbReference>
<comment type="similarity">
    <text evidence="3">Belongs to the aldo/keto reductase family. Aldo/keto reductase 2 subfamily.</text>
</comment>
<dbReference type="AlphaFoldDB" id="A0A2T4Q2B4"/>
<evidence type="ECO:0000313" key="6">
    <source>
        <dbReference type="Proteomes" id="UP000240717"/>
    </source>
</evidence>
<evidence type="ECO:0000259" key="4">
    <source>
        <dbReference type="Pfam" id="PF00248"/>
    </source>
</evidence>
<accession>A0A2T4Q2B4</accession>
<dbReference type="SUPFAM" id="SSF51430">
    <property type="entry name" value="NAD(P)-linked oxidoreductase"/>
    <property type="match status" value="1"/>
</dbReference>
<dbReference type="PANTHER" id="PTHR43364">
    <property type="entry name" value="NADH-SPECIFIC METHYLGLYOXAL REDUCTASE-RELATED"/>
    <property type="match status" value="1"/>
</dbReference>
<proteinExistence type="inferred from homology"/>
<dbReference type="GO" id="GO:0016491">
    <property type="term" value="F:oxidoreductase activity"/>
    <property type="evidence" value="ECO:0007669"/>
    <property type="project" value="UniProtKB-KW"/>
</dbReference>
<evidence type="ECO:0000256" key="2">
    <source>
        <dbReference type="ARBA" id="ARBA00023002"/>
    </source>
</evidence>
<sequence>MDKIKINQYVDFSKMIQGFWRANEWQYTDQELNRFINQLVDRGITTMDHADIYGDYQCESIFGKALQLSPNLRDDIQVVSKCGIVLPSKTQTFTDGHRYDHSRQHIIRSVNNSLQRLNVDYLDSLLIHRPSPLMNPDEITDALKELVDEGKIKSFGVSNFNETQYDLLKHSLNHDKLHISINQLEVSPYQTDILNNGVMDKMYENQVKVMAWSPLAGGKLFDPSDDKARRVRTIIEPLAQKYDVDETAIMIAWLNRHPNDIMPVLGTHKIERIDAALPGLSITLTDQEWFDIYTAAMGHDIL</sequence>
<evidence type="ECO:0000256" key="1">
    <source>
        <dbReference type="ARBA" id="ARBA00022857"/>
    </source>
</evidence>
<comment type="caution">
    <text evidence="5">The sequence shown here is derived from an EMBL/GenBank/DDBJ whole genome shotgun (WGS) entry which is preliminary data.</text>
</comment>
<evidence type="ECO:0000256" key="3">
    <source>
        <dbReference type="ARBA" id="ARBA00038157"/>
    </source>
</evidence>
<dbReference type="EMBL" id="PZEV01000007">
    <property type="protein sequence ID" value="PTI51911.1"/>
    <property type="molecule type" value="Genomic_DNA"/>
</dbReference>
<dbReference type="InterPro" id="IPR050523">
    <property type="entry name" value="AKR_Detox_Biosynth"/>
</dbReference>
<evidence type="ECO:0000313" key="5">
    <source>
        <dbReference type="EMBL" id="PTI51911.1"/>
    </source>
</evidence>
<dbReference type="CDD" id="cd19092">
    <property type="entry name" value="AKR_BsYcsN_EcYdhF-like"/>
    <property type="match status" value="1"/>
</dbReference>
<dbReference type="Proteomes" id="UP000240717">
    <property type="component" value="Unassembled WGS sequence"/>
</dbReference>
<dbReference type="PRINTS" id="PR00069">
    <property type="entry name" value="ALDKETRDTASE"/>
</dbReference>
<protein>
    <submittedName>
        <fullName evidence="5">Oxidoreductase</fullName>
    </submittedName>
</protein>
<gene>
    <name evidence="5" type="ORF">BU085_03465</name>
</gene>
<keyword evidence="2" id="KW-0560">Oxidoreductase</keyword>
<dbReference type="InterPro" id="IPR036812">
    <property type="entry name" value="NAD(P)_OxRdtase_dom_sf"/>
</dbReference>
<name>A0A2T4Q2B4_STAWA</name>